<accession>A0A8J3RF66</accession>
<protein>
    <submittedName>
        <fullName evidence="1">Uncharacterized protein</fullName>
    </submittedName>
</protein>
<gene>
    <name evidence="1" type="ORF">Mth01_50000</name>
</gene>
<name>A0A8J3RF66_9ACTN</name>
<dbReference type="Proteomes" id="UP000610966">
    <property type="component" value="Unassembled WGS sequence"/>
</dbReference>
<sequence>MYTNDPGELVPAYERAAGRMITKQIDSDAFLLDGVPGHRSNGTGCERALP</sequence>
<organism evidence="1 2">
    <name type="scientific">Sphaerimonospora thailandensis</name>
    <dbReference type="NCBI Taxonomy" id="795644"/>
    <lineage>
        <taxon>Bacteria</taxon>
        <taxon>Bacillati</taxon>
        <taxon>Actinomycetota</taxon>
        <taxon>Actinomycetes</taxon>
        <taxon>Streptosporangiales</taxon>
        <taxon>Streptosporangiaceae</taxon>
        <taxon>Sphaerimonospora</taxon>
    </lineage>
</organism>
<comment type="caution">
    <text evidence="1">The sequence shown here is derived from an EMBL/GenBank/DDBJ whole genome shotgun (WGS) entry which is preliminary data.</text>
</comment>
<dbReference type="EMBL" id="BOOG01000061">
    <property type="protein sequence ID" value="GIH72747.1"/>
    <property type="molecule type" value="Genomic_DNA"/>
</dbReference>
<dbReference type="AlphaFoldDB" id="A0A8J3RF66"/>
<proteinExistence type="predicted"/>
<reference evidence="1" key="1">
    <citation type="submission" date="2021-01" db="EMBL/GenBank/DDBJ databases">
        <title>Whole genome shotgun sequence of Sphaerimonospora thailandensis NBRC 107569.</title>
        <authorList>
            <person name="Komaki H."/>
            <person name="Tamura T."/>
        </authorList>
    </citation>
    <scope>NUCLEOTIDE SEQUENCE</scope>
    <source>
        <strain evidence="1">NBRC 107569</strain>
    </source>
</reference>
<keyword evidence="2" id="KW-1185">Reference proteome</keyword>
<evidence type="ECO:0000313" key="1">
    <source>
        <dbReference type="EMBL" id="GIH72747.1"/>
    </source>
</evidence>
<evidence type="ECO:0000313" key="2">
    <source>
        <dbReference type="Proteomes" id="UP000610966"/>
    </source>
</evidence>